<accession>A0A2A6CAZ4</accession>
<name>A0A2A6CAZ4_PRIPA</name>
<dbReference type="Pfam" id="PF07002">
    <property type="entry name" value="Copine"/>
    <property type="match status" value="1"/>
</dbReference>
<keyword evidence="2" id="KW-1185">Reference proteome</keyword>
<organism evidence="1 2">
    <name type="scientific">Pristionchus pacificus</name>
    <name type="common">Parasitic nematode worm</name>
    <dbReference type="NCBI Taxonomy" id="54126"/>
    <lineage>
        <taxon>Eukaryota</taxon>
        <taxon>Metazoa</taxon>
        <taxon>Ecdysozoa</taxon>
        <taxon>Nematoda</taxon>
        <taxon>Chromadorea</taxon>
        <taxon>Rhabditida</taxon>
        <taxon>Rhabditina</taxon>
        <taxon>Diplogasteromorpha</taxon>
        <taxon>Diplogasteroidea</taxon>
        <taxon>Neodiplogasteridae</taxon>
        <taxon>Pristionchus</taxon>
    </lineage>
</organism>
<dbReference type="AlphaFoldDB" id="A0A2A6CAZ4"/>
<dbReference type="GO" id="GO:0005886">
    <property type="term" value="C:plasma membrane"/>
    <property type="evidence" value="ECO:0000318"/>
    <property type="project" value="GO_Central"/>
</dbReference>
<evidence type="ECO:0000313" key="2">
    <source>
        <dbReference type="Proteomes" id="UP000005239"/>
    </source>
</evidence>
<dbReference type="PANTHER" id="PTHR10857:SF111">
    <property type="entry name" value="VWFA DOMAIN-CONTAINING PROTEIN"/>
    <property type="match status" value="1"/>
</dbReference>
<proteinExistence type="predicted"/>
<dbReference type="GO" id="GO:0071277">
    <property type="term" value="P:cellular response to calcium ion"/>
    <property type="evidence" value="ECO:0000318"/>
    <property type="project" value="GO_Central"/>
</dbReference>
<dbReference type="Proteomes" id="UP000005239">
    <property type="component" value="Unassembled WGS sequence"/>
</dbReference>
<dbReference type="InterPro" id="IPR045052">
    <property type="entry name" value="Copine"/>
</dbReference>
<protein>
    <submittedName>
        <fullName evidence="1">Cpna-3</fullName>
    </submittedName>
</protein>
<dbReference type="InterPro" id="IPR035892">
    <property type="entry name" value="C2_domain_sf"/>
</dbReference>
<dbReference type="InterPro" id="IPR010734">
    <property type="entry name" value="Copine_C"/>
</dbReference>
<reference evidence="2" key="1">
    <citation type="journal article" date="2008" name="Nat. Genet.">
        <title>The Pristionchus pacificus genome provides a unique perspective on nematode lifestyle and parasitism.</title>
        <authorList>
            <person name="Dieterich C."/>
            <person name="Clifton S.W."/>
            <person name="Schuster L.N."/>
            <person name="Chinwalla A."/>
            <person name="Delehaunty K."/>
            <person name="Dinkelacker I."/>
            <person name="Fulton L."/>
            <person name="Fulton R."/>
            <person name="Godfrey J."/>
            <person name="Minx P."/>
            <person name="Mitreva M."/>
            <person name="Roeseler W."/>
            <person name="Tian H."/>
            <person name="Witte H."/>
            <person name="Yang S.P."/>
            <person name="Wilson R.K."/>
            <person name="Sommer R.J."/>
        </authorList>
    </citation>
    <scope>NUCLEOTIDE SEQUENCE [LARGE SCALE GENOMIC DNA]</scope>
    <source>
        <strain evidence="2">PS312</strain>
    </source>
</reference>
<dbReference type="GO" id="GO:0005544">
    <property type="term" value="F:calcium-dependent phospholipid binding"/>
    <property type="evidence" value="ECO:0000318"/>
    <property type="project" value="GO_Central"/>
</dbReference>
<dbReference type="EnsemblMetazoa" id="PPA08859.1">
    <property type="protein sequence ID" value="PPA08859.1"/>
    <property type="gene ID" value="WBGene00098413"/>
</dbReference>
<dbReference type="SUPFAM" id="SSF49562">
    <property type="entry name" value="C2 domain (Calcium/lipid-binding domain, CaLB)"/>
    <property type="match status" value="1"/>
</dbReference>
<dbReference type="PANTHER" id="PTHR10857">
    <property type="entry name" value="COPINE"/>
    <property type="match status" value="1"/>
</dbReference>
<evidence type="ECO:0000313" key="1">
    <source>
        <dbReference type="EnsemblMetazoa" id="PPA08859.1"/>
    </source>
</evidence>
<reference evidence="1" key="2">
    <citation type="submission" date="2022-06" db="UniProtKB">
        <authorList>
            <consortium name="EnsemblMetazoa"/>
        </authorList>
    </citation>
    <scope>IDENTIFICATION</scope>
    <source>
        <strain evidence="1">PS312</strain>
    </source>
</reference>
<accession>A0A8R1U6S4</accession>
<sequence length="729" mass="80394">MMRTPSSSTQPRALRVTHDGMSLFGVELSLSFSNFRPLPDSHGIRISVHLKDNASGGFLELSQTDTIFDLPSSSFSQKTTVPYRFDHPQILQFRAERIKDESLLVCGSEGIIEEPLATLVCSPVPHHLQFPTGLLISVQIRIPPSNNDYLRLRFVGEHIKSYNNFALGAYFLVVIVSEQRTYLLYKSEVIRTKEAKWASFRIPIQPLESSGSLQVHVMNDNTNNRDSLIGYFVTSMAQLMKGAGSHNTYMLMNASGARRSEKLLLELKSVERDSGPSFFDVMRSGCDLRPSIGIDFTASNGSPLDPKALHFIHPHAGNPYQDSIIANFSPIHLHMRDQRVSLLGFGAKVGPKLEMNNCFQLDPSSEYVLGLRGVIETYRRASLSLQPFGPTQYADVIYHTSQFAKASVRLNMNAFYLQVIFTDGCSNLSPRVVDALVDASFFPMAVLFVLIGSRIVREKEADNTRVLQNHPLKHSDGRVAPRQVALVLSESTGEDGLALIPLMISQWKNMISSISLFPPSSFNPSTKGAIVLSSPCRSGRGFPLLLRPFLQPSLIYLLLFLLQSLHSSKMKVALCLLLVPALASAGFFDDVSGLADGVGNFFGDNFKGVQSLVSGTQKDLEGNVGRVMDLLKGIKQKMPLLEAIANDSQRKTLRQVDGFLQQVTSFSNSVKSGGEQQFNQNKSKWTDMAKSLFETGGLNDIVKLIASQSATTSTCFIAAAVLPVVYLLR</sequence>
<gene>
    <name evidence="1" type="primary">WBGene00098413</name>
</gene>